<accession>A0AAW5NQ69</accession>
<proteinExistence type="predicted"/>
<dbReference type="RefSeq" id="WP_258988573.1">
    <property type="nucleotide sequence ID" value="NZ_JANUTS010000001.1"/>
</dbReference>
<dbReference type="EMBL" id="JANUTS010000001">
    <property type="protein sequence ID" value="MCS2790566.1"/>
    <property type="molecule type" value="Genomic_DNA"/>
</dbReference>
<protein>
    <submittedName>
        <fullName evidence="1">Uncharacterized protein</fullName>
    </submittedName>
</protein>
<name>A0AAW5NQ69_9BACE</name>
<evidence type="ECO:0000313" key="2">
    <source>
        <dbReference type="Proteomes" id="UP001204548"/>
    </source>
</evidence>
<dbReference type="AlphaFoldDB" id="A0AAW5NQ69"/>
<dbReference type="Proteomes" id="UP001204548">
    <property type="component" value="Unassembled WGS sequence"/>
</dbReference>
<reference evidence="1" key="1">
    <citation type="submission" date="2022-08" db="EMBL/GenBank/DDBJ databases">
        <title>Genome Sequencing of Bacteroides fragilis Group Isolates with Nanopore Technology.</title>
        <authorList>
            <person name="Tisza M.J."/>
            <person name="Smith D."/>
            <person name="Dekker J.P."/>
        </authorList>
    </citation>
    <scope>NUCLEOTIDE SEQUENCE</scope>
    <source>
        <strain evidence="1">BFG-351</strain>
    </source>
</reference>
<sequence>MNKILHISARNSIHDDKVNITGIIHPCIFDRDIANNFIGHGNKYTPISTLIHNKIRSLFNSILREDLDFDITFDIFEYLYSLNYLYLNGEEFGRVWVPWGEYKWRAINYTRMTNDPFNSFFAEADKLRDNWLPLKGNMFDGKYSTYTETKQKVDEFLKKIYLH</sequence>
<evidence type="ECO:0000313" key="1">
    <source>
        <dbReference type="EMBL" id="MCS2790566.1"/>
    </source>
</evidence>
<comment type="caution">
    <text evidence="1">The sequence shown here is derived from an EMBL/GenBank/DDBJ whole genome shotgun (WGS) entry which is preliminary data.</text>
</comment>
<gene>
    <name evidence="1" type="ORF">NXW97_00705</name>
</gene>
<organism evidence="1 2">
    <name type="scientific">Bacteroides faecis</name>
    <dbReference type="NCBI Taxonomy" id="674529"/>
    <lineage>
        <taxon>Bacteria</taxon>
        <taxon>Pseudomonadati</taxon>
        <taxon>Bacteroidota</taxon>
        <taxon>Bacteroidia</taxon>
        <taxon>Bacteroidales</taxon>
        <taxon>Bacteroidaceae</taxon>
        <taxon>Bacteroides</taxon>
    </lineage>
</organism>